<dbReference type="PROSITE" id="PS50929">
    <property type="entry name" value="ABC_TM1F"/>
    <property type="match status" value="1"/>
</dbReference>
<dbReference type="GO" id="GO:0034040">
    <property type="term" value="F:ATPase-coupled lipid transmembrane transporter activity"/>
    <property type="evidence" value="ECO:0007669"/>
    <property type="project" value="TreeGrafter"/>
</dbReference>
<evidence type="ECO:0000256" key="4">
    <source>
        <dbReference type="ARBA" id="ARBA00022840"/>
    </source>
</evidence>
<evidence type="ECO:0000256" key="2">
    <source>
        <dbReference type="ARBA" id="ARBA00022692"/>
    </source>
</evidence>
<evidence type="ECO:0000259" key="9">
    <source>
        <dbReference type="PROSITE" id="PS50929"/>
    </source>
</evidence>
<keyword evidence="3" id="KW-0547">Nucleotide-binding</keyword>
<feature type="transmembrane region" description="Helical" evidence="7">
    <location>
        <begin position="58"/>
        <end position="79"/>
    </location>
</feature>
<evidence type="ECO:0000313" key="11">
    <source>
        <dbReference type="Proteomes" id="UP000184278"/>
    </source>
</evidence>
<organism evidence="10 11">
    <name type="scientific">Butyrivibrio fibrisolvens DSM 3071</name>
    <dbReference type="NCBI Taxonomy" id="1121131"/>
    <lineage>
        <taxon>Bacteria</taxon>
        <taxon>Bacillati</taxon>
        <taxon>Bacillota</taxon>
        <taxon>Clostridia</taxon>
        <taxon>Lachnospirales</taxon>
        <taxon>Lachnospiraceae</taxon>
        <taxon>Butyrivibrio</taxon>
    </lineage>
</organism>
<feature type="transmembrane region" description="Helical" evidence="7">
    <location>
        <begin position="137"/>
        <end position="157"/>
    </location>
</feature>
<dbReference type="GO" id="GO:0140359">
    <property type="term" value="F:ABC-type transporter activity"/>
    <property type="evidence" value="ECO:0007669"/>
    <property type="project" value="InterPro"/>
</dbReference>
<dbReference type="Gene3D" id="3.40.50.300">
    <property type="entry name" value="P-loop containing nucleotide triphosphate hydrolases"/>
    <property type="match status" value="1"/>
</dbReference>
<dbReference type="AlphaFoldDB" id="A0A1M5Q6H1"/>
<keyword evidence="2 7" id="KW-0812">Transmembrane</keyword>
<dbReference type="SUPFAM" id="SSF52540">
    <property type="entry name" value="P-loop containing nucleoside triphosphate hydrolases"/>
    <property type="match status" value="1"/>
</dbReference>
<keyword evidence="11" id="KW-1185">Reference proteome</keyword>
<dbReference type="InterPro" id="IPR011527">
    <property type="entry name" value="ABC1_TM_dom"/>
</dbReference>
<dbReference type="InterPro" id="IPR003593">
    <property type="entry name" value="AAA+_ATPase"/>
</dbReference>
<keyword evidence="5 7" id="KW-1133">Transmembrane helix</keyword>
<feature type="domain" description="ABC transporter" evidence="8">
    <location>
        <begin position="335"/>
        <end position="566"/>
    </location>
</feature>
<feature type="transmembrane region" description="Helical" evidence="7">
    <location>
        <begin position="21"/>
        <end position="38"/>
    </location>
</feature>
<dbReference type="CDD" id="cd07346">
    <property type="entry name" value="ABC_6TM_exporters"/>
    <property type="match status" value="1"/>
</dbReference>
<sequence>MTDKQAVIRLVKLITKYKLTISLIMGGLIVSTILNFAIPLVSRKIMDDGFIAGNKNLIIFFALASFLIFTMITVLDLFTEKLRIGLSAKIQYKLNEEAFNHLLHIKIGYYDKQNYAETFSSLNMDISAITSIADEGMFFVVTQIFSIIGGIIGLFILDYRMTAIVLVIIPIKYIVMKFFAKKRKEKMDQFIEANKDYAGWFGDTIGGVREVRLLGIICQKQGEFSVKQKKVIGKLKGLNMLSQWNMGIDSIMMQAMILVIYIVGANLVFDLGLTIGTVFAFITYSAYVTGPISAILNIKYLLSGIIPSTKRYYDFLSEPEESGADGKELPVWDEVIFDKVTFSYDEKIPAVEDINLCILKGHKIAFVGKNGCGKSTLIELLLRLRKPQVGNIRVGDINIEEISLIKYRELFSVVSQDVYLFNDTIRNNIRLYKDIDDETINKACEDSGLVDFIKEVSLDYNVGANGAMLSGGQKQKVALARAIVLDRPIFILDEATSNADVSSELQINSLLRTRLKEKTVIVISHRESVLKEMDQIILIDTGKIVWNSGYEELIESDLYKQIQREL</sequence>
<dbReference type="STRING" id="1121131.SAMN02745229_00205"/>
<evidence type="ECO:0000256" key="6">
    <source>
        <dbReference type="ARBA" id="ARBA00023136"/>
    </source>
</evidence>
<feature type="domain" description="ABC transmembrane type-1" evidence="9">
    <location>
        <begin position="23"/>
        <end position="297"/>
    </location>
</feature>
<dbReference type="GO" id="GO:0005886">
    <property type="term" value="C:plasma membrane"/>
    <property type="evidence" value="ECO:0007669"/>
    <property type="project" value="UniProtKB-SubCell"/>
</dbReference>
<dbReference type="PANTHER" id="PTHR24221">
    <property type="entry name" value="ATP-BINDING CASSETTE SUB-FAMILY B"/>
    <property type="match status" value="1"/>
</dbReference>
<feature type="transmembrane region" description="Helical" evidence="7">
    <location>
        <begin position="163"/>
        <end position="180"/>
    </location>
</feature>
<dbReference type="InterPro" id="IPR027417">
    <property type="entry name" value="P-loop_NTPase"/>
</dbReference>
<dbReference type="Proteomes" id="UP000184278">
    <property type="component" value="Unassembled WGS sequence"/>
</dbReference>
<dbReference type="OrthoDB" id="1891664at2"/>
<dbReference type="InterPro" id="IPR039421">
    <property type="entry name" value="Type_1_exporter"/>
</dbReference>
<dbReference type="Gene3D" id="1.20.1560.10">
    <property type="entry name" value="ABC transporter type 1, transmembrane domain"/>
    <property type="match status" value="1"/>
</dbReference>
<reference evidence="11" key="1">
    <citation type="submission" date="2016-11" db="EMBL/GenBank/DDBJ databases">
        <authorList>
            <person name="Varghese N."/>
            <person name="Submissions S."/>
        </authorList>
    </citation>
    <scope>NUCLEOTIDE SEQUENCE [LARGE SCALE GENOMIC DNA]</scope>
    <source>
        <strain evidence="11">DSM 3071</strain>
    </source>
</reference>
<evidence type="ECO:0000259" key="8">
    <source>
        <dbReference type="PROSITE" id="PS50893"/>
    </source>
</evidence>
<gene>
    <name evidence="10" type="ORF">SAMN02745229_00205</name>
</gene>
<feature type="transmembrane region" description="Helical" evidence="7">
    <location>
        <begin position="251"/>
        <end position="269"/>
    </location>
</feature>
<dbReference type="InterPro" id="IPR003439">
    <property type="entry name" value="ABC_transporter-like_ATP-bd"/>
</dbReference>
<dbReference type="EMBL" id="FQXK01000003">
    <property type="protein sequence ID" value="SHH09359.1"/>
    <property type="molecule type" value="Genomic_DNA"/>
</dbReference>
<evidence type="ECO:0000256" key="5">
    <source>
        <dbReference type="ARBA" id="ARBA00022989"/>
    </source>
</evidence>
<dbReference type="Pfam" id="PF00664">
    <property type="entry name" value="ABC_membrane"/>
    <property type="match status" value="1"/>
</dbReference>
<dbReference type="RefSeq" id="WP_073384779.1">
    <property type="nucleotide sequence ID" value="NZ_FQXK01000003.1"/>
</dbReference>
<feature type="transmembrane region" description="Helical" evidence="7">
    <location>
        <begin position="275"/>
        <end position="302"/>
    </location>
</feature>
<dbReference type="Pfam" id="PF00005">
    <property type="entry name" value="ABC_tran"/>
    <property type="match status" value="1"/>
</dbReference>
<dbReference type="GeneID" id="89509049"/>
<name>A0A1M5Q6H1_BUTFI</name>
<evidence type="ECO:0000256" key="7">
    <source>
        <dbReference type="SAM" id="Phobius"/>
    </source>
</evidence>
<dbReference type="GO" id="GO:0005524">
    <property type="term" value="F:ATP binding"/>
    <property type="evidence" value="ECO:0007669"/>
    <property type="project" value="UniProtKB-KW"/>
</dbReference>
<dbReference type="SUPFAM" id="SSF90123">
    <property type="entry name" value="ABC transporter transmembrane region"/>
    <property type="match status" value="1"/>
</dbReference>
<dbReference type="GO" id="GO:0016887">
    <property type="term" value="F:ATP hydrolysis activity"/>
    <property type="evidence" value="ECO:0007669"/>
    <property type="project" value="InterPro"/>
</dbReference>
<evidence type="ECO:0000256" key="1">
    <source>
        <dbReference type="ARBA" id="ARBA00004651"/>
    </source>
</evidence>
<accession>A0A1M5Q6H1</accession>
<dbReference type="PANTHER" id="PTHR24221:SF654">
    <property type="entry name" value="ATP-BINDING CASSETTE SUB-FAMILY B MEMBER 6"/>
    <property type="match status" value="1"/>
</dbReference>
<dbReference type="InterPro" id="IPR036640">
    <property type="entry name" value="ABC1_TM_sf"/>
</dbReference>
<proteinExistence type="predicted"/>
<protein>
    <submittedName>
        <fullName evidence="10">ATP-binding cassette, subfamily B, MsbA</fullName>
    </submittedName>
</protein>
<dbReference type="PROSITE" id="PS00211">
    <property type="entry name" value="ABC_TRANSPORTER_1"/>
    <property type="match status" value="1"/>
</dbReference>
<dbReference type="InterPro" id="IPR017871">
    <property type="entry name" value="ABC_transporter-like_CS"/>
</dbReference>
<evidence type="ECO:0000256" key="3">
    <source>
        <dbReference type="ARBA" id="ARBA00022741"/>
    </source>
</evidence>
<evidence type="ECO:0000313" key="10">
    <source>
        <dbReference type="EMBL" id="SHH09359.1"/>
    </source>
</evidence>
<comment type="subcellular location">
    <subcellularLocation>
        <location evidence="1">Cell membrane</location>
        <topology evidence="1">Multi-pass membrane protein</topology>
    </subcellularLocation>
</comment>
<keyword evidence="4 10" id="KW-0067">ATP-binding</keyword>
<keyword evidence="6 7" id="KW-0472">Membrane</keyword>
<dbReference type="SMART" id="SM00382">
    <property type="entry name" value="AAA"/>
    <property type="match status" value="1"/>
</dbReference>
<dbReference type="PROSITE" id="PS50893">
    <property type="entry name" value="ABC_TRANSPORTER_2"/>
    <property type="match status" value="1"/>
</dbReference>